<evidence type="ECO:0000313" key="3">
    <source>
        <dbReference type="EMBL" id="MCK0529998.1"/>
    </source>
</evidence>
<evidence type="ECO:0000259" key="2">
    <source>
        <dbReference type="Pfam" id="PF07811"/>
    </source>
</evidence>
<keyword evidence="1" id="KW-0812">Transmembrane</keyword>
<keyword evidence="1" id="KW-1133">Transmembrane helix</keyword>
<dbReference type="RefSeq" id="WP_247229410.1">
    <property type="nucleotide sequence ID" value="NZ_JALKHS010000001.1"/>
</dbReference>
<dbReference type="InterPro" id="IPR012495">
    <property type="entry name" value="TadE-like_dom"/>
</dbReference>
<evidence type="ECO:0000256" key="1">
    <source>
        <dbReference type="SAM" id="Phobius"/>
    </source>
</evidence>
<dbReference type="Pfam" id="PF07811">
    <property type="entry name" value="TadE"/>
    <property type="match status" value="1"/>
</dbReference>
<protein>
    <submittedName>
        <fullName evidence="3">Pilus assembly protein</fullName>
    </submittedName>
</protein>
<gene>
    <name evidence="3" type="ORF">MU848_00205</name>
</gene>
<keyword evidence="1" id="KW-0472">Membrane</keyword>
<evidence type="ECO:0000313" key="4">
    <source>
        <dbReference type="Proteomes" id="UP001203512"/>
    </source>
</evidence>
<comment type="caution">
    <text evidence="3">The sequence shown here is derived from an EMBL/GenBank/DDBJ whole genome shotgun (WGS) entry which is preliminary data.</text>
</comment>
<accession>A0ABT0DS98</accession>
<dbReference type="EMBL" id="JALKHS010000001">
    <property type="protein sequence ID" value="MCK0529998.1"/>
    <property type="molecule type" value="Genomic_DNA"/>
</dbReference>
<reference evidence="3 4" key="1">
    <citation type="submission" date="2022-04" db="EMBL/GenBank/DDBJ databases">
        <authorList>
            <person name="Huq M.A."/>
        </authorList>
    </citation>
    <scope>NUCLEOTIDE SEQUENCE [LARGE SCALE GENOMIC DNA]</scope>
    <source>
        <strain evidence="3 4">MAH-33</strain>
    </source>
</reference>
<feature type="domain" description="TadE-like" evidence="2">
    <location>
        <begin position="21"/>
        <end position="63"/>
    </location>
</feature>
<feature type="transmembrane region" description="Helical" evidence="1">
    <location>
        <begin position="21"/>
        <end position="47"/>
    </location>
</feature>
<dbReference type="Proteomes" id="UP001203512">
    <property type="component" value="Unassembled WGS sequence"/>
</dbReference>
<sequence length="149" mass="15939">MTTRRRRSRTPALRLLHCQKGIAALEFALVTPALLMLIFAIIIYSFWFSALLGVRHAAAEGARAAMAGLSSSERADLARSRAQAVINGYGALLGSGGAPDIQAQPDGVGQFKVQVRYDMSRSPLIRYASFIPLPSTTLGATVIVTNGSY</sequence>
<keyword evidence="4" id="KW-1185">Reference proteome</keyword>
<proteinExistence type="predicted"/>
<organism evidence="3 4">
    <name type="scientific">Sphingobium agri</name>
    <dbReference type="NCBI Taxonomy" id="2933566"/>
    <lineage>
        <taxon>Bacteria</taxon>
        <taxon>Pseudomonadati</taxon>
        <taxon>Pseudomonadota</taxon>
        <taxon>Alphaproteobacteria</taxon>
        <taxon>Sphingomonadales</taxon>
        <taxon>Sphingomonadaceae</taxon>
        <taxon>Sphingobium</taxon>
    </lineage>
</organism>
<name>A0ABT0DS98_9SPHN</name>